<reference evidence="1 2" key="3">
    <citation type="journal article" date="2010" name="BMC Genomics">
        <title>Transcriptome sequencing and comparative analysis of cucumber flowers with different sex types.</title>
        <authorList>
            <person name="Guo S."/>
            <person name="Zheng Y."/>
            <person name="Joung J.G."/>
            <person name="Liu S."/>
            <person name="Zhang Z."/>
            <person name="Crasta O.R."/>
            <person name="Sobral B.W."/>
            <person name="Xu Y."/>
            <person name="Huang S."/>
            <person name="Fei Z."/>
        </authorList>
    </citation>
    <scope>NUCLEOTIDE SEQUENCE [LARGE SCALE GENOMIC DNA]</scope>
    <source>
        <strain evidence="2">cv. 9930</strain>
    </source>
</reference>
<dbReference type="AlphaFoldDB" id="A0A0A0KS50"/>
<dbReference type="Gramene" id="KGN51734">
    <property type="protein sequence ID" value="KGN51734"/>
    <property type="gene ID" value="Csa_5G594460"/>
</dbReference>
<name>A0A0A0KS50_CUCSA</name>
<organism evidence="1 2">
    <name type="scientific">Cucumis sativus</name>
    <name type="common">Cucumber</name>
    <dbReference type="NCBI Taxonomy" id="3659"/>
    <lineage>
        <taxon>Eukaryota</taxon>
        <taxon>Viridiplantae</taxon>
        <taxon>Streptophyta</taxon>
        <taxon>Embryophyta</taxon>
        <taxon>Tracheophyta</taxon>
        <taxon>Spermatophyta</taxon>
        <taxon>Magnoliopsida</taxon>
        <taxon>eudicotyledons</taxon>
        <taxon>Gunneridae</taxon>
        <taxon>Pentapetalae</taxon>
        <taxon>rosids</taxon>
        <taxon>fabids</taxon>
        <taxon>Cucurbitales</taxon>
        <taxon>Cucurbitaceae</taxon>
        <taxon>Benincaseae</taxon>
        <taxon>Cucumis</taxon>
    </lineage>
</organism>
<dbReference type="Proteomes" id="UP000029981">
    <property type="component" value="Chromosome 5"/>
</dbReference>
<proteinExistence type="predicted"/>
<evidence type="ECO:0000313" key="1">
    <source>
        <dbReference type="EMBL" id="KGN51734.1"/>
    </source>
</evidence>
<reference evidence="1 2" key="4">
    <citation type="journal article" date="2011" name="BMC Genomics">
        <title>RNA-Seq improves annotation of protein-coding genes in the cucumber genome.</title>
        <authorList>
            <person name="Li Z."/>
            <person name="Zhang Z."/>
            <person name="Yan P."/>
            <person name="Huang S."/>
            <person name="Fei Z."/>
            <person name="Lin K."/>
        </authorList>
    </citation>
    <scope>NUCLEOTIDE SEQUENCE [LARGE SCALE GENOMIC DNA]</scope>
    <source>
        <strain evidence="2">cv. 9930</strain>
    </source>
</reference>
<accession>A0A0A0KS50</accession>
<gene>
    <name evidence="1" type="ORF">Csa_5G594460</name>
</gene>
<reference evidence="1 2" key="1">
    <citation type="journal article" date="2009" name="Nat. Genet.">
        <title>The genome of the cucumber, Cucumis sativus L.</title>
        <authorList>
            <person name="Huang S."/>
            <person name="Li R."/>
            <person name="Zhang Z."/>
            <person name="Li L."/>
            <person name="Gu X."/>
            <person name="Fan W."/>
            <person name="Lucas W.J."/>
            <person name="Wang X."/>
            <person name="Xie B."/>
            <person name="Ni P."/>
            <person name="Ren Y."/>
            <person name="Zhu H."/>
            <person name="Li J."/>
            <person name="Lin K."/>
            <person name="Jin W."/>
            <person name="Fei Z."/>
            <person name="Li G."/>
            <person name="Staub J."/>
            <person name="Kilian A."/>
            <person name="van der Vossen E.A."/>
            <person name="Wu Y."/>
            <person name="Guo J."/>
            <person name="He J."/>
            <person name="Jia Z."/>
            <person name="Ren Y."/>
            <person name="Tian G."/>
            <person name="Lu Y."/>
            <person name="Ruan J."/>
            <person name="Qian W."/>
            <person name="Wang M."/>
            <person name="Huang Q."/>
            <person name="Li B."/>
            <person name="Xuan Z."/>
            <person name="Cao J."/>
            <person name="Asan"/>
            <person name="Wu Z."/>
            <person name="Zhang J."/>
            <person name="Cai Q."/>
            <person name="Bai Y."/>
            <person name="Zhao B."/>
            <person name="Han Y."/>
            <person name="Li Y."/>
            <person name="Li X."/>
            <person name="Wang S."/>
            <person name="Shi Q."/>
            <person name="Liu S."/>
            <person name="Cho W.K."/>
            <person name="Kim J.Y."/>
            <person name="Xu Y."/>
            <person name="Heller-Uszynska K."/>
            <person name="Miao H."/>
            <person name="Cheng Z."/>
            <person name="Zhang S."/>
            <person name="Wu J."/>
            <person name="Yang Y."/>
            <person name="Kang H."/>
            <person name="Li M."/>
            <person name="Liang H."/>
            <person name="Ren X."/>
            <person name="Shi Z."/>
            <person name="Wen M."/>
            <person name="Jian M."/>
            <person name="Yang H."/>
            <person name="Zhang G."/>
            <person name="Yang Z."/>
            <person name="Chen R."/>
            <person name="Liu S."/>
            <person name="Li J."/>
            <person name="Ma L."/>
            <person name="Liu H."/>
            <person name="Zhou Y."/>
            <person name="Zhao J."/>
            <person name="Fang X."/>
            <person name="Li G."/>
            <person name="Fang L."/>
            <person name="Li Y."/>
            <person name="Liu D."/>
            <person name="Zheng H."/>
            <person name="Zhang Y."/>
            <person name="Qin N."/>
            <person name="Li Z."/>
            <person name="Yang G."/>
            <person name="Yang S."/>
            <person name="Bolund L."/>
            <person name="Kristiansen K."/>
            <person name="Zheng H."/>
            <person name="Li S."/>
            <person name="Zhang X."/>
            <person name="Yang H."/>
            <person name="Wang J."/>
            <person name="Sun R."/>
            <person name="Zhang B."/>
            <person name="Jiang S."/>
            <person name="Wang J."/>
            <person name="Du Y."/>
            <person name="Li S."/>
        </authorList>
    </citation>
    <scope>NUCLEOTIDE SEQUENCE [LARGE SCALE GENOMIC DNA]</scope>
    <source>
        <strain evidence="2">cv. 9930</strain>
    </source>
</reference>
<sequence>MEQRYWREDQMKDEEMRRKWKMEGKCEAVEAYMKAPELEDEELEDEEIKSVFEIGI</sequence>
<dbReference type="EMBL" id="CM002926">
    <property type="protein sequence ID" value="KGN51734.1"/>
    <property type="molecule type" value="Genomic_DNA"/>
</dbReference>
<reference evidence="1 2" key="2">
    <citation type="journal article" date="2009" name="PLoS ONE">
        <title>An integrated genetic and cytogenetic map of the cucumber genome.</title>
        <authorList>
            <person name="Ren Y."/>
            <person name="Zhang Z."/>
            <person name="Liu J."/>
            <person name="Staub J.E."/>
            <person name="Han Y."/>
            <person name="Cheng Z."/>
            <person name="Li X."/>
            <person name="Lu J."/>
            <person name="Miao H."/>
            <person name="Kang H."/>
            <person name="Xie B."/>
            <person name="Gu X."/>
            <person name="Wang X."/>
            <person name="Du Y."/>
            <person name="Jin W."/>
            <person name="Huang S."/>
        </authorList>
    </citation>
    <scope>NUCLEOTIDE SEQUENCE [LARGE SCALE GENOMIC DNA]</scope>
    <source>
        <strain evidence="2">cv. 9930</strain>
    </source>
</reference>
<keyword evidence="2" id="KW-1185">Reference proteome</keyword>
<evidence type="ECO:0000313" key="2">
    <source>
        <dbReference type="Proteomes" id="UP000029981"/>
    </source>
</evidence>
<protein>
    <submittedName>
        <fullName evidence="1">Uncharacterized protein</fullName>
    </submittedName>
</protein>